<sequence length="283" mass="30485">MASSTTSIPGRAAAREPGQAVDPRTRVVRCAKKWVNQPFRYGVKAQCCEFVRHVFSQAGIKLPVVKFPSDYALLVHDGLSTGSGYADSLAGDEVGPKVKLPEAQPGDIILFKDTYNDGWSQGVITHVGIYMGDEKMIDRPTMKGTVLHRSVYTSTGSIAELRRPRQFADPSTYIKLEAGVVKAAIKGKPVYALEIGLTYSGGVTATVDGAPRAPKSVNLQVVDAQTKQHHYFLYAGGKAKAVVGGLPVRTLSCKAKLSGGAIHLWLNGKEIRSKKLVFEIESA</sequence>
<evidence type="ECO:0000313" key="8">
    <source>
        <dbReference type="Proteomes" id="UP000593892"/>
    </source>
</evidence>
<dbReference type="InterPro" id="IPR000064">
    <property type="entry name" value="NLP_P60_dom"/>
</dbReference>
<keyword evidence="2" id="KW-0645">Protease</keyword>
<keyword evidence="8" id="KW-1185">Reference proteome</keyword>
<dbReference type="PANTHER" id="PTHR47053">
    <property type="entry name" value="MUREIN DD-ENDOPEPTIDASE MEPH-RELATED"/>
    <property type="match status" value="1"/>
</dbReference>
<dbReference type="InterPro" id="IPR038765">
    <property type="entry name" value="Papain-like_cys_pep_sf"/>
</dbReference>
<proteinExistence type="inferred from homology"/>
<dbReference type="Gene3D" id="3.90.1720.10">
    <property type="entry name" value="endopeptidase domain like (from Nostoc punctiforme)"/>
    <property type="match status" value="1"/>
</dbReference>
<dbReference type="AlphaFoldDB" id="A0A7S7SLJ2"/>
<accession>A0A7S7SLJ2</accession>
<evidence type="ECO:0000313" key="7">
    <source>
        <dbReference type="EMBL" id="QOY90307.1"/>
    </source>
</evidence>
<evidence type="ECO:0000256" key="2">
    <source>
        <dbReference type="ARBA" id="ARBA00022670"/>
    </source>
</evidence>
<evidence type="ECO:0000256" key="4">
    <source>
        <dbReference type="ARBA" id="ARBA00022807"/>
    </source>
</evidence>
<organism evidence="7 8">
    <name type="scientific">Paludibaculum fermentans</name>
    <dbReference type="NCBI Taxonomy" id="1473598"/>
    <lineage>
        <taxon>Bacteria</taxon>
        <taxon>Pseudomonadati</taxon>
        <taxon>Acidobacteriota</taxon>
        <taxon>Terriglobia</taxon>
        <taxon>Bryobacterales</taxon>
        <taxon>Bryobacteraceae</taxon>
        <taxon>Paludibaculum</taxon>
    </lineage>
</organism>
<dbReference type="GO" id="GO:0006508">
    <property type="term" value="P:proteolysis"/>
    <property type="evidence" value="ECO:0007669"/>
    <property type="project" value="UniProtKB-KW"/>
</dbReference>
<dbReference type="GO" id="GO:0008234">
    <property type="term" value="F:cysteine-type peptidase activity"/>
    <property type="evidence" value="ECO:0007669"/>
    <property type="project" value="UniProtKB-KW"/>
</dbReference>
<dbReference type="Pfam" id="PF00877">
    <property type="entry name" value="NLPC_P60"/>
    <property type="match status" value="1"/>
</dbReference>
<keyword evidence="3" id="KW-0378">Hydrolase</keyword>
<evidence type="ECO:0000256" key="3">
    <source>
        <dbReference type="ARBA" id="ARBA00022801"/>
    </source>
</evidence>
<comment type="similarity">
    <text evidence="1">Belongs to the peptidase C40 family.</text>
</comment>
<keyword evidence="4" id="KW-0788">Thiol protease</keyword>
<dbReference type="SUPFAM" id="SSF54001">
    <property type="entry name" value="Cysteine proteinases"/>
    <property type="match status" value="1"/>
</dbReference>
<dbReference type="PANTHER" id="PTHR47053:SF1">
    <property type="entry name" value="MUREIN DD-ENDOPEPTIDASE MEPH-RELATED"/>
    <property type="match status" value="1"/>
</dbReference>
<dbReference type="Proteomes" id="UP000593892">
    <property type="component" value="Chromosome"/>
</dbReference>
<dbReference type="InterPro" id="IPR051202">
    <property type="entry name" value="Peptidase_C40"/>
</dbReference>
<protein>
    <submittedName>
        <fullName evidence="7">C40 family peptidase</fullName>
    </submittedName>
</protein>
<reference evidence="7 8" key="1">
    <citation type="submission" date="2020-10" db="EMBL/GenBank/DDBJ databases">
        <title>Complete genome sequence of Paludibaculum fermentans P105T, a facultatively anaerobic acidobacterium capable of dissimilatory Fe(III) reduction.</title>
        <authorList>
            <person name="Dedysh S.N."/>
            <person name="Beletsky A.V."/>
            <person name="Kulichevskaya I.S."/>
            <person name="Mardanov A.V."/>
            <person name="Ravin N.V."/>
        </authorList>
    </citation>
    <scope>NUCLEOTIDE SEQUENCE [LARGE SCALE GENOMIC DNA]</scope>
    <source>
        <strain evidence="7 8">P105</strain>
    </source>
</reference>
<gene>
    <name evidence="7" type="ORF">IRI77_10230</name>
</gene>
<evidence type="ECO:0000259" key="6">
    <source>
        <dbReference type="PROSITE" id="PS51935"/>
    </source>
</evidence>
<dbReference type="RefSeq" id="WP_194451972.1">
    <property type="nucleotide sequence ID" value="NZ_CP063849.1"/>
</dbReference>
<evidence type="ECO:0000256" key="1">
    <source>
        <dbReference type="ARBA" id="ARBA00007074"/>
    </source>
</evidence>
<dbReference type="EMBL" id="CP063849">
    <property type="protein sequence ID" value="QOY90307.1"/>
    <property type="molecule type" value="Genomic_DNA"/>
</dbReference>
<feature type="domain" description="NlpC/P60" evidence="6">
    <location>
        <begin position="21"/>
        <end position="168"/>
    </location>
</feature>
<dbReference type="PROSITE" id="PS51935">
    <property type="entry name" value="NLPC_P60"/>
    <property type="match status" value="1"/>
</dbReference>
<evidence type="ECO:0000256" key="5">
    <source>
        <dbReference type="SAM" id="MobiDB-lite"/>
    </source>
</evidence>
<dbReference type="KEGG" id="pfer:IRI77_10230"/>
<name>A0A7S7SLJ2_PALFE</name>
<feature type="region of interest" description="Disordered" evidence="5">
    <location>
        <begin position="1"/>
        <end position="20"/>
    </location>
</feature>